<accession>A0ACC1SXJ7</accession>
<comment type="caution">
    <text evidence="1">The sequence shown here is derived from an EMBL/GenBank/DDBJ whole genome shotgun (WGS) entry which is preliminary data.</text>
</comment>
<dbReference type="EMBL" id="JANHOG010000967">
    <property type="protein sequence ID" value="KAJ3548263.1"/>
    <property type="molecule type" value="Genomic_DNA"/>
</dbReference>
<proteinExistence type="predicted"/>
<name>A0ACC1SXJ7_9APHY</name>
<sequence length="148" mass="17178">MRVEEGFQPVPYTEGNPYTSDPVLPSLLKRVLPSHVWPEVHTELGRLGEELVTNIRELSAKVEEPRLVQYDHWGRRIDELQTSEGWRGLKAKMQQEGIPGIFYERRYQEHSRVFGFMKCLLASGTTHVVNILSAEYDGRFCSSDRDDW</sequence>
<evidence type="ECO:0000313" key="2">
    <source>
        <dbReference type="Proteomes" id="UP001148662"/>
    </source>
</evidence>
<reference evidence="1" key="1">
    <citation type="submission" date="2022-07" db="EMBL/GenBank/DDBJ databases">
        <title>Genome Sequence of Phlebia brevispora.</title>
        <authorList>
            <person name="Buettner E."/>
        </authorList>
    </citation>
    <scope>NUCLEOTIDE SEQUENCE</scope>
    <source>
        <strain evidence="1">MPL23</strain>
    </source>
</reference>
<organism evidence="1 2">
    <name type="scientific">Phlebia brevispora</name>
    <dbReference type="NCBI Taxonomy" id="194682"/>
    <lineage>
        <taxon>Eukaryota</taxon>
        <taxon>Fungi</taxon>
        <taxon>Dikarya</taxon>
        <taxon>Basidiomycota</taxon>
        <taxon>Agaricomycotina</taxon>
        <taxon>Agaricomycetes</taxon>
        <taxon>Polyporales</taxon>
        <taxon>Meruliaceae</taxon>
        <taxon>Phlebia</taxon>
    </lineage>
</organism>
<evidence type="ECO:0000313" key="1">
    <source>
        <dbReference type="EMBL" id="KAJ3548263.1"/>
    </source>
</evidence>
<protein>
    <submittedName>
        <fullName evidence="1">Uncharacterized protein</fullName>
    </submittedName>
</protein>
<gene>
    <name evidence="1" type="ORF">NM688_g5320</name>
</gene>
<keyword evidence="2" id="KW-1185">Reference proteome</keyword>
<dbReference type="Proteomes" id="UP001148662">
    <property type="component" value="Unassembled WGS sequence"/>
</dbReference>